<dbReference type="AlphaFoldDB" id="A0AAN8NEV9"/>
<name>A0AAN8NEV9_9PEZI</name>
<proteinExistence type="predicted"/>
<reference evidence="1 2" key="1">
    <citation type="submission" date="2019-10" db="EMBL/GenBank/DDBJ databases">
        <authorList>
            <person name="Palmer J.M."/>
        </authorList>
    </citation>
    <scope>NUCLEOTIDE SEQUENCE [LARGE SCALE GENOMIC DNA]</scope>
    <source>
        <strain evidence="1 2">TWF718</strain>
    </source>
</reference>
<accession>A0AAN8NEV9</accession>
<evidence type="ECO:0000313" key="1">
    <source>
        <dbReference type="EMBL" id="KAK6357789.1"/>
    </source>
</evidence>
<gene>
    <name evidence="1" type="ORF">TWF718_002095</name>
</gene>
<comment type="caution">
    <text evidence="1">The sequence shown here is derived from an EMBL/GenBank/DDBJ whole genome shotgun (WGS) entry which is preliminary data.</text>
</comment>
<dbReference type="Proteomes" id="UP001313282">
    <property type="component" value="Unassembled WGS sequence"/>
</dbReference>
<protein>
    <submittedName>
        <fullName evidence="1">Uncharacterized protein</fullName>
    </submittedName>
</protein>
<dbReference type="EMBL" id="JAVHNR010000001">
    <property type="protein sequence ID" value="KAK6357789.1"/>
    <property type="molecule type" value="Genomic_DNA"/>
</dbReference>
<organism evidence="1 2">
    <name type="scientific">Orbilia javanica</name>
    <dbReference type="NCBI Taxonomy" id="47235"/>
    <lineage>
        <taxon>Eukaryota</taxon>
        <taxon>Fungi</taxon>
        <taxon>Dikarya</taxon>
        <taxon>Ascomycota</taxon>
        <taxon>Pezizomycotina</taxon>
        <taxon>Orbiliomycetes</taxon>
        <taxon>Orbiliales</taxon>
        <taxon>Orbiliaceae</taxon>
        <taxon>Orbilia</taxon>
    </lineage>
</organism>
<sequence length="146" mass="16568">MDYGVRELSNSRNHVLYGLVMSRDPPTADEVQHLYETLINDEEPIKALLERSSGNHYFRAALVANPDKILPKLSHFIRSIKFIALHRNAQYAGTTGFATETIQIPDAFTRHVVLILINEAPGTFDISSFGYHDFIFLVLKIYISFA</sequence>
<evidence type="ECO:0000313" key="2">
    <source>
        <dbReference type="Proteomes" id="UP001313282"/>
    </source>
</evidence>
<keyword evidence="2" id="KW-1185">Reference proteome</keyword>